<dbReference type="AlphaFoldDB" id="A0A9D9DEA0"/>
<comment type="caution">
    <text evidence="2">The sequence shown here is derived from an EMBL/GenBank/DDBJ whole genome shotgun (WGS) entry which is preliminary data.</text>
</comment>
<dbReference type="PROSITE" id="PS51257">
    <property type="entry name" value="PROKAR_LIPOPROTEIN"/>
    <property type="match status" value="1"/>
</dbReference>
<evidence type="ECO:0000256" key="1">
    <source>
        <dbReference type="SAM" id="MobiDB-lite"/>
    </source>
</evidence>
<organism evidence="2 3">
    <name type="scientific">Candidatus Alloenteromonas pullistercoris</name>
    <dbReference type="NCBI Taxonomy" id="2840785"/>
    <lineage>
        <taxon>Bacteria</taxon>
        <taxon>Bacillati</taxon>
        <taxon>Bacillota</taxon>
        <taxon>Bacillota incertae sedis</taxon>
        <taxon>Candidatus Alloenteromonas</taxon>
    </lineage>
</organism>
<dbReference type="EMBL" id="JADINA010000001">
    <property type="protein sequence ID" value="MBO8425696.1"/>
    <property type="molecule type" value="Genomic_DNA"/>
</dbReference>
<reference evidence="2" key="1">
    <citation type="submission" date="2020-10" db="EMBL/GenBank/DDBJ databases">
        <authorList>
            <person name="Gilroy R."/>
        </authorList>
    </citation>
    <scope>NUCLEOTIDE SEQUENCE</scope>
    <source>
        <strain evidence="2">17113</strain>
    </source>
</reference>
<sequence length="363" mass="38470">MKHRNPLLIVCLAASLLCSCVDKRGSSSLESGSSSSDLSLSSSSFSSNLEDESLPEVRIVEAEGIRASGGGRYEAGEEVVIGISVAKGYKLLGASLNGIPAAISNNHLRFTMGEDDVEVAFEVEHCLYSVILDCQYGVYASADKTQAHYGETVNLEVGALEGYAFDHIEVNGEAIQGLSFAMGEEDALVKVFASVSQSIAQTPGNLAISGSILSFDPVMGASSYLIRINGQDSFETTQNSIDLEQSPASSYLVPGVNEIEVAAKASGSFTSFYSNPIEYLFGVDAEAVDGFLKSVESIGEVTLDSQSAIAYAIAYYKGMDSVSKLDPRVDEALETLKESDGAYFLLLVEKAAESLNEEDIAIA</sequence>
<feature type="region of interest" description="Disordered" evidence="1">
    <location>
        <begin position="27"/>
        <end position="48"/>
    </location>
</feature>
<reference evidence="2" key="2">
    <citation type="journal article" date="2021" name="PeerJ">
        <title>Extensive microbial diversity within the chicken gut microbiome revealed by metagenomics and culture.</title>
        <authorList>
            <person name="Gilroy R."/>
            <person name="Ravi A."/>
            <person name="Getino M."/>
            <person name="Pursley I."/>
            <person name="Horton D.L."/>
            <person name="Alikhan N.F."/>
            <person name="Baker D."/>
            <person name="Gharbi K."/>
            <person name="Hall N."/>
            <person name="Watson M."/>
            <person name="Adriaenssens E.M."/>
            <person name="Foster-Nyarko E."/>
            <person name="Jarju S."/>
            <person name="Secka A."/>
            <person name="Antonio M."/>
            <person name="Oren A."/>
            <person name="Chaudhuri R.R."/>
            <person name="La Ragione R."/>
            <person name="Hildebrand F."/>
            <person name="Pallen M.J."/>
        </authorList>
    </citation>
    <scope>NUCLEOTIDE SEQUENCE</scope>
    <source>
        <strain evidence="2">17113</strain>
    </source>
</reference>
<evidence type="ECO:0000313" key="2">
    <source>
        <dbReference type="EMBL" id="MBO8425696.1"/>
    </source>
</evidence>
<protein>
    <submittedName>
        <fullName evidence="2">Uncharacterized protein</fullName>
    </submittedName>
</protein>
<name>A0A9D9DEA0_9FIRM</name>
<evidence type="ECO:0000313" key="3">
    <source>
        <dbReference type="Proteomes" id="UP000823634"/>
    </source>
</evidence>
<proteinExistence type="predicted"/>
<gene>
    <name evidence="2" type="ORF">IAC61_00050</name>
</gene>
<dbReference type="Proteomes" id="UP000823634">
    <property type="component" value="Unassembled WGS sequence"/>
</dbReference>
<accession>A0A9D9DEA0</accession>